<feature type="domain" description="Fido" evidence="1">
    <location>
        <begin position="101"/>
        <end position="230"/>
    </location>
</feature>
<dbReference type="OrthoDB" id="350952at2157"/>
<dbReference type="AlphaFoldDB" id="F0T8Z8"/>
<dbReference type="Proteomes" id="UP000007490">
    <property type="component" value="Chromosome"/>
</dbReference>
<accession>F0T8Z8</accession>
<dbReference type="InterPro" id="IPR036388">
    <property type="entry name" value="WH-like_DNA-bd_sf"/>
</dbReference>
<dbReference type="PANTHER" id="PTHR13504:SF38">
    <property type="entry name" value="FIDO DOMAIN-CONTAINING PROTEIN"/>
    <property type="match status" value="1"/>
</dbReference>
<dbReference type="Gene3D" id="1.10.3290.10">
    <property type="entry name" value="Fido-like domain"/>
    <property type="match status" value="1"/>
</dbReference>
<protein>
    <submittedName>
        <fullName evidence="2">Filamentation induced by cAMP protein Fic</fullName>
    </submittedName>
</protein>
<dbReference type="EMBL" id="CP002551">
    <property type="protein sequence ID" value="ADZ09826.1"/>
    <property type="molecule type" value="Genomic_DNA"/>
</dbReference>
<reference evidence="3" key="1">
    <citation type="submission" date="2011-02" db="EMBL/GenBank/DDBJ databases">
        <title>Complete sequence of Methanobacterium sp. AL-21.</title>
        <authorList>
            <consortium name="US DOE Joint Genome Institute"/>
            <person name="Lucas S."/>
            <person name="Copeland A."/>
            <person name="Lapidus A."/>
            <person name="Cheng J.-F."/>
            <person name="Goodwin L."/>
            <person name="Pitluck S."/>
            <person name="Chertkov O."/>
            <person name="Detter J.C."/>
            <person name="Han C."/>
            <person name="Tapia R."/>
            <person name="Land M."/>
            <person name="Hauser L."/>
            <person name="Kyrpides N."/>
            <person name="Ivanova N."/>
            <person name="Mikhailova N."/>
            <person name="Pagani I."/>
            <person name="Cadillo-Quiroz H."/>
            <person name="Imachi H."/>
            <person name="Zinder S."/>
            <person name="Liu W."/>
            <person name="Woyke T."/>
        </authorList>
    </citation>
    <scope>NUCLEOTIDE SEQUENCE [LARGE SCALE GENOMIC DNA]</scope>
    <source>
        <strain evidence="3">AL-21</strain>
    </source>
</reference>
<dbReference type="InterPro" id="IPR040198">
    <property type="entry name" value="Fido_containing"/>
</dbReference>
<dbReference type="InterPro" id="IPR003812">
    <property type="entry name" value="Fido"/>
</dbReference>
<proteinExistence type="predicted"/>
<dbReference type="Pfam" id="PF02661">
    <property type="entry name" value="Fic"/>
    <property type="match status" value="1"/>
</dbReference>
<keyword evidence="3" id="KW-1185">Reference proteome</keyword>
<dbReference type="InterPro" id="IPR036390">
    <property type="entry name" value="WH_DNA-bd_sf"/>
</dbReference>
<evidence type="ECO:0000259" key="1">
    <source>
        <dbReference type="PROSITE" id="PS51459"/>
    </source>
</evidence>
<sequence length="322" mass="37308">MFDPKFNYTHQLVDVLSQISAADAIINNTNLFKSYDLLFKDSAMVKTAYHSISIAGNPLTIKQVNQLFNGEEVQASEVGVWEVLNYFTVIEKLDKFHEAGLNEDTLGEINRYLTTGTLKNPALSGNYKNSQLKVAMHEFFTWLRNENYLHPVLTAAIAHHAILNKLPFSKGNGKTARVMVHLIFKQKQFNCRGYYQLDEEFHENITAYKEAVLKSTETEDMTNWLEYFAGVVLVSILRTKKYVLDIYREKCIPHNMNQLPISPNEIKIFQFLRVHKRIRSQDIQRMFGVSHPGVFKYIQKLLDYGVIKPLGRGRNTYYVFKH</sequence>
<dbReference type="PANTHER" id="PTHR13504">
    <property type="entry name" value="FIDO DOMAIN-CONTAINING PROTEIN DDB_G0283145"/>
    <property type="match status" value="1"/>
</dbReference>
<dbReference type="InterPro" id="IPR036597">
    <property type="entry name" value="Fido-like_dom_sf"/>
</dbReference>
<dbReference type="PROSITE" id="PS51459">
    <property type="entry name" value="FIDO"/>
    <property type="match status" value="1"/>
</dbReference>
<dbReference type="eggNOG" id="arCOG03110">
    <property type="taxonomic scope" value="Archaea"/>
</dbReference>
<dbReference type="GeneID" id="10278056"/>
<evidence type="ECO:0000313" key="2">
    <source>
        <dbReference type="EMBL" id="ADZ09826.1"/>
    </source>
</evidence>
<dbReference type="HOGENOM" id="CLU_762693_0_0_2"/>
<name>F0T8Z8_METLA</name>
<dbReference type="RefSeq" id="WP_013645177.1">
    <property type="nucleotide sequence ID" value="NC_015216.1"/>
</dbReference>
<dbReference type="SUPFAM" id="SSF46785">
    <property type="entry name" value="Winged helix' DNA-binding domain"/>
    <property type="match status" value="1"/>
</dbReference>
<dbReference type="SUPFAM" id="SSF140931">
    <property type="entry name" value="Fic-like"/>
    <property type="match status" value="1"/>
</dbReference>
<gene>
    <name evidence="2" type="ordered locus">Metbo_1599</name>
</gene>
<reference evidence="2 3" key="2">
    <citation type="journal article" date="2014" name="Int. J. Syst. Evol. Microbiol.">
        <title>Methanobacterium paludis sp. nov. and a novel strain of Methanobacterium lacus isolated from northern peatlands.</title>
        <authorList>
            <person name="Cadillo-Quiroz H."/>
            <person name="Brauer S.L."/>
            <person name="Goodson N."/>
            <person name="Yavitt J.B."/>
            <person name="Zinder S.H."/>
        </authorList>
    </citation>
    <scope>NUCLEOTIDE SEQUENCE [LARGE SCALE GENOMIC DNA]</scope>
    <source>
        <strain evidence="2 3">AL-21</strain>
    </source>
</reference>
<organism evidence="2 3">
    <name type="scientific">Methanobacterium lacus (strain AL-21)</name>
    <dbReference type="NCBI Taxonomy" id="877455"/>
    <lineage>
        <taxon>Archaea</taxon>
        <taxon>Methanobacteriati</taxon>
        <taxon>Methanobacteriota</taxon>
        <taxon>Methanomada group</taxon>
        <taxon>Methanobacteria</taxon>
        <taxon>Methanobacteriales</taxon>
        <taxon>Methanobacteriaceae</taxon>
        <taxon>Methanobacterium</taxon>
    </lineage>
</organism>
<dbReference type="Gene3D" id="1.10.10.10">
    <property type="entry name" value="Winged helix-like DNA-binding domain superfamily/Winged helix DNA-binding domain"/>
    <property type="match status" value="1"/>
</dbReference>
<dbReference type="STRING" id="877455.Metbo_1599"/>
<evidence type="ECO:0000313" key="3">
    <source>
        <dbReference type="Proteomes" id="UP000007490"/>
    </source>
</evidence>
<dbReference type="KEGG" id="mel:Metbo_1599"/>